<evidence type="ECO:0000313" key="2">
    <source>
        <dbReference type="Proteomes" id="UP000018721"/>
    </source>
</evidence>
<comment type="caution">
    <text evidence="1">The sequence shown here is derived from an EMBL/GenBank/DDBJ whole genome shotgun (WGS) entry which is preliminary data.</text>
</comment>
<accession>V9ELZ2</accession>
<organism evidence="1 2">
    <name type="scientific">Phytophthora nicotianae P1569</name>
    <dbReference type="NCBI Taxonomy" id="1317065"/>
    <lineage>
        <taxon>Eukaryota</taxon>
        <taxon>Sar</taxon>
        <taxon>Stramenopiles</taxon>
        <taxon>Oomycota</taxon>
        <taxon>Peronosporomycetes</taxon>
        <taxon>Peronosporales</taxon>
        <taxon>Peronosporaceae</taxon>
        <taxon>Phytophthora</taxon>
    </lineage>
</organism>
<dbReference type="OrthoDB" id="88846at2759"/>
<name>V9ELZ2_PHYNI</name>
<reference evidence="1 2" key="1">
    <citation type="submission" date="2013-11" db="EMBL/GenBank/DDBJ databases">
        <title>The Genome Sequence of Phytophthora parasitica P1569.</title>
        <authorList>
            <consortium name="The Broad Institute Genomics Platform"/>
            <person name="Russ C."/>
            <person name="Tyler B."/>
            <person name="Panabieres F."/>
            <person name="Shan W."/>
            <person name="Tripathy S."/>
            <person name="Grunwald N."/>
            <person name="Machado M."/>
            <person name="Johnson C.S."/>
            <person name="Arredondo F."/>
            <person name="Hong C."/>
            <person name="Coffey M."/>
            <person name="Young S.K."/>
            <person name="Zeng Q."/>
            <person name="Gargeya S."/>
            <person name="Fitzgerald M."/>
            <person name="Abouelleil A."/>
            <person name="Alvarado L."/>
            <person name="Chapman S.B."/>
            <person name="Gainer-Dewar J."/>
            <person name="Goldberg J."/>
            <person name="Griggs A."/>
            <person name="Gujja S."/>
            <person name="Hansen M."/>
            <person name="Howarth C."/>
            <person name="Imamovic A."/>
            <person name="Ireland A."/>
            <person name="Larimer J."/>
            <person name="McCowan C."/>
            <person name="Murphy C."/>
            <person name="Pearson M."/>
            <person name="Poon T.W."/>
            <person name="Priest M."/>
            <person name="Roberts A."/>
            <person name="Saif S."/>
            <person name="Shea T."/>
            <person name="Sykes S."/>
            <person name="Wortman J."/>
            <person name="Nusbaum C."/>
            <person name="Birren B."/>
        </authorList>
    </citation>
    <scope>NUCLEOTIDE SEQUENCE [LARGE SCALE GENOMIC DNA]</scope>
    <source>
        <strain evidence="1 2">P1569</strain>
    </source>
</reference>
<dbReference type="EMBL" id="ANIZ01002670">
    <property type="protein sequence ID" value="ETI39087.1"/>
    <property type="molecule type" value="Genomic_DNA"/>
</dbReference>
<evidence type="ECO:0000313" key="1">
    <source>
        <dbReference type="EMBL" id="ETI39087.1"/>
    </source>
</evidence>
<dbReference type="Proteomes" id="UP000018721">
    <property type="component" value="Unassembled WGS sequence"/>
</dbReference>
<protein>
    <submittedName>
        <fullName evidence="1">Uncharacterized protein</fullName>
    </submittedName>
</protein>
<dbReference type="eggNOG" id="ENOG502R8EV">
    <property type="taxonomic scope" value="Eukaryota"/>
</dbReference>
<dbReference type="AlphaFoldDB" id="V9ELZ2"/>
<keyword evidence="2" id="KW-1185">Reference proteome</keyword>
<proteinExistence type="predicted"/>
<gene>
    <name evidence="1" type="ORF">F443_15283</name>
</gene>
<dbReference type="HOGENOM" id="CLU_084361_0_0_1"/>
<sequence length="181" mass="20990">MERRTTEPTAISTSRYRAELVKLMSFKDDKTYDVSHSFTAEKLLSITPTLVCHWMNKRAYGDPEPNEDIRPIHVRSSIAKKAVSAFMPRLNKTWDPVTKQGNPTRSDDVNKLIKCRVKSTSLCEFISVLELIRSSRSRTSSSLMIGSVLTLQWHIIARIDDMMKLQFSNFSYNSQYPFKWY</sequence>
<feature type="non-terminal residue" evidence="1">
    <location>
        <position position="181"/>
    </location>
</feature>